<dbReference type="GO" id="GO:0030170">
    <property type="term" value="F:pyridoxal phosphate binding"/>
    <property type="evidence" value="ECO:0007669"/>
    <property type="project" value="TreeGrafter"/>
</dbReference>
<evidence type="ECO:0000256" key="1">
    <source>
        <dbReference type="ARBA" id="ARBA00006047"/>
    </source>
</evidence>
<organism evidence="3 4">
    <name type="scientific">Weissella cibaria</name>
    <dbReference type="NCBI Taxonomy" id="137591"/>
    <lineage>
        <taxon>Bacteria</taxon>
        <taxon>Bacillati</taxon>
        <taxon>Bacillota</taxon>
        <taxon>Bacilli</taxon>
        <taxon>Lactobacillales</taxon>
        <taxon>Lactobacillaceae</taxon>
        <taxon>Weissella</taxon>
    </lineage>
</organism>
<sequence length="94" mass="10618">MIDGTVPNVQEEGQAVFDSLIRDNDEYFVLGDYESYVDTQARLGQDYQNQQAWTRKSLANIAASGEFSADYTVAAYADEIWHVPHNLLAQQESK</sequence>
<keyword evidence="2 3" id="KW-0328">Glycosyltransferase</keyword>
<dbReference type="EMBL" id="JWHT01000039">
    <property type="protein sequence ID" value="KIU22835.1"/>
    <property type="molecule type" value="Genomic_DNA"/>
</dbReference>
<dbReference type="Proteomes" id="UP000032289">
    <property type="component" value="Unassembled WGS sequence"/>
</dbReference>
<dbReference type="SUPFAM" id="SSF53756">
    <property type="entry name" value="UDP-Glycosyltransferase/glycogen phosphorylase"/>
    <property type="match status" value="1"/>
</dbReference>
<dbReference type="InterPro" id="IPR000811">
    <property type="entry name" value="Glyco_trans_35"/>
</dbReference>
<comment type="similarity">
    <text evidence="1 2">Belongs to the glycogen phosphorylase family.</text>
</comment>
<keyword evidence="2" id="KW-0119">Carbohydrate metabolism</keyword>
<comment type="catalytic activity">
    <reaction evidence="2">
        <text>[(1-&gt;4)-alpha-D-glucosyl](n) + phosphate = [(1-&gt;4)-alpha-D-glucosyl](n-1) + alpha-D-glucose 1-phosphate</text>
        <dbReference type="Rhea" id="RHEA:41732"/>
        <dbReference type="Rhea" id="RHEA-COMP:9584"/>
        <dbReference type="Rhea" id="RHEA-COMP:9586"/>
        <dbReference type="ChEBI" id="CHEBI:15444"/>
        <dbReference type="ChEBI" id="CHEBI:43474"/>
        <dbReference type="ChEBI" id="CHEBI:58601"/>
        <dbReference type="EC" id="2.4.1.1"/>
    </reaction>
</comment>
<dbReference type="EC" id="2.4.1.1" evidence="2"/>
<dbReference type="PANTHER" id="PTHR11468:SF3">
    <property type="entry name" value="GLYCOGEN PHOSPHORYLASE, LIVER FORM"/>
    <property type="match status" value="1"/>
</dbReference>
<dbReference type="Gene3D" id="3.40.50.2000">
    <property type="entry name" value="Glycogen Phosphorylase B"/>
    <property type="match status" value="1"/>
</dbReference>
<reference evidence="3 4" key="1">
    <citation type="journal article" date="2015" name="Microbiology (Mosc.)">
        <title>Genomics of the Weissella cibaria species with an examination of its metabolic traits.</title>
        <authorList>
            <person name="Lynch K.M."/>
            <person name="Lucid A."/>
            <person name="Arendt E.K."/>
            <person name="Sleator R.D."/>
            <person name="Lucey B."/>
            <person name="Coffey A."/>
        </authorList>
    </citation>
    <scope>NUCLEOTIDE SEQUENCE [LARGE SCALE GENOMIC DNA]</scope>
    <source>
        <strain evidence="3 4">AB3b</strain>
    </source>
</reference>
<dbReference type="PATRIC" id="fig|137591.24.peg.1669"/>
<evidence type="ECO:0000256" key="2">
    <source>
        <dbReference type="RuleBase" id="RU000587"/>
    </source>
</evidence>
<dbReference type="GO" id="GO:0005980">
    <property type="term" value="P:glycogen catabolic process"/>
    <property type="evidence" value="ECO:0007669"/>
    <property type="project" value="TreeGrafter"/>
</dbReference>
<gene>
    <name evidence="3" type="primary">glgP_1</name>
    <name evidence="3" type="ORF">ab3b_01720</name>
</gene>
<keyword evidence="2" id="KW-0663">Pyridoxal phosphate</keyword>
<dbReference type="Pfam" id="PF00343">
    <property type="entry name" value="Phosphorylase"/>
    <property type="match status" value="1"/>
</dbReference>
<comment type="cofactor">
    <cofactor evidence="2">
        <name>pyridoxal 5'-phosphate</name>
        <dbReference type="ChEBI" id="CHEBI:597326"/>
    </cofactor>
</comment>
<dbReference type="GO" id="GO:0008184">
    <property type="term" value="F:glycogen phosphorylase activity"/>
    <property type="evidence" value="ECO:0007669"/>
    <property type="project" value="InterPro"/>
</dbReference>
<accession>A0A0D1LRY1</accession>
<dbReference type="GO" id="GO:0005737">
    <property type="term" value="C:cytoplasm"/>
    <property type="evidence" value="ECO:0007669"/>
    <property type="project" value="TreeGrafter"/>
</dbReference>
<comment type="caution">
    <text evidence="3">The sequence shown here is derived from an EMBL/GenBank/DDBJ whole genome shotgun (WGS) entry which is preliminary data.</text>
</comment>
<dbReference type="PANTHER" id="PTHR11468">
    <property type="entry name" value="GLYCOGEN PHOSPHORYLASE"/>
    <property type="match status" value="1"/>
</dbReference>
<keyword evidence="2 3" id="KW-0808">Transferase</keyword>
<protein>
    <recommendedName>
        <fullName evidence="2">Alpha-1,4 glucan phosphorylase</fullName>
        <ecNumber evidence="2">2.4.1.1</ecNumber>
    </recommendedName>
</protein>
<evidence type="ECO:0000313" key="4">
    <source>
        <dbReference type="Proteomes" id="UP000032289"/>
    </source>
</evidence>
<evidence type="ECO:0000313" key="3">
    <source>
        <dbReference type="EMBL" id="KIU22835.1"/>
    </source>
</evidence>
<name>A0A0D1LRY1_9LACO</name>
<dbReference type="AlphaFoldDB" id="A0A0D1LRY1"/>
<proteinExistence type="inferred from homology"/>
<comment type="function">
    <text evidence="2">Allosteric enzyme that catalyzes the rate-limiting step in glycogen catabolism, the phosphorolytic cleavage of glycogen to produce glucose-1-phosphate, and plays a central role in maintaining cellular and organismal glucose homeostasis.</text>
</comment>